<feature type="region of interest" description="Disordered" evidence="1">
    <location>
        <begin position="305"/>
        <end position="481"/>
    </location>
</feature>
<dbReference type="AlphaFoldDB" id="A0A9P6GCN9"/>
<feature type="compositionally biased region" description="Basic and acidic residues" evidence="1">
    <location>
        <begin position="315"/>
        <end position="324"/>
    </location>
</feature>
<gene>
    <name evidence="2" type="ORF">PMIN01_09874</name>
</gene>
<keyword evidence="3" id="KW-1185">Reference proteome</keyword>
<sequence length="598" mass="64897">MLTRSSYQPAGTGATIGDSAPDFRVAHLSHARNTPSGRNFTNHNATTITFTNNMSATTMDMAPVAGMVDLPTLAKMCDVLSTSHDDDDRNLAAWIKENYLPHDFDGVIEQGGSAIKGAEGFSKLYNAYKRVRILTNRAQDKWPFFDRRWKRMTSAQVTKMATSDDAAPPFTNLAELPMESSPVRESIEEGLATSMVQPRARTPFTALDEAVTSQPPAAGAPESELTQKKTQLTGRAERLPTPISSTIAAETQSYPTVKDKAVSDISATSTPVSVLAAESAPEHSNLDDLPKVRMLTNQETLANVIQPSGGKRKRDSKDFDERGLFARGHGNLRNKRGRRGGKGGRGRGTKSLATEQADSTDRLTDHTPSTFQDTASRNEKDIEMANVPVKKPKAAPPSPRVTRRQARLSGGSDNQDLASQTVPVSAEPQVADSPISQADSDTTAVDNEQNNTVSQSDEDATLTDNEDTLVPDNESATSELTNTDLLVAGLSHYERPKAKPAKWIAKADQDAGKFDSKAVSPDKAAGQVTKSQELKTITYFARVDTGTVSFEVPLDDSMNENKRLSSNLLGYAAWREKMGEKSAKVSFAMWLSIFSLDR</sequence>
<accession>A0A9P6GCN9</accession>
<organism evidence="2 3">
    <name type="scientific">Paraphaeosphaeria minitans</name>
    <dbReference type="NCBI Taxonomy" id="565426"/>
    <lineage>
        <taxon>Eukaryota</taxon>
        <taxon>Fungi</taxon>
        <taxon>Dikarya</taxon>
        <taxon>Ascomycota</taxon>
        <taxon>Pezizomycotina</taxon>
        <taxon>Dothideomycetes</taxon>
        <taxon>Pleosporomycetidae</taxon>
        <taxon>Pleosporales</taxon>
        <taxon>Massarineae</taxon>
        <taxon>Didymosphaeriaceae</taxon>
        <taxon>Paraphaeosphaeria</taxon>
    </lineage>
</organism>
<feature type="compositionally biased region" description="Basic residues" evidence="1">
    <location>
        <begin position="330"/>
        <end position="348"/>
    </location>
</feature>
<feature type="region of interest" description="Disordered" evidence="1">
    <location>
        <begin position="210"/>
        <end position="247"/>
    </location>
</feature>
<dbReference type="EMBL" id="WJXW01000011">
    <property type="protein sequence ID" value="KAF9731945.1"/>
    <property type="molecule type" value="Genomic_DNA"/>
</dbReference>
<comment type="caution">
    <text evidence="2">The sequence shown here is derived from an EMBL/GenBank/DDBJ whole genome shotgun (WGS) entry which is preliminary data.</text>
</comment>
<feature type="compositionally biased region" description="Polar residues" evidence="1">
    <location>
        <begin position="434"/>
        <end position="455"/>
    </location>
</feature>
<feature type="compositionally biased region" description="Polar residues" evidence="1">
    <location>
        <begin position="411"/>
        <end position="423"/>
    </location>
</feature>
<feature type="compositionally biased region" description="Polar residues" evidence="1">
    <location>
        <begin position="366"/>
        <end position="375"/>
    </location>
</feature>
<feature type="compositionally biased region" description="Acidic residues" evidence="1">
    <location>
        <begin position="456"/>
        <end position="469"/>
    </location>
</feature>
<protein>
    <submittedName>
        <fullName evidence="2">Uncharacterized protein</fullName>
    </submittedName>
</protein>
<evidence type="ECO:0000256" key="1">
    <source>
        <dbReference type="SAM" id="MobiDB-lite"/>
    </source>
</evidence>
<evidence type="ECO:0000313" key="3">
    <source>
        <dbReference type="Proteomes" id="UP000756921"/>
    </source>
</evidence>
<proteinExistence type="predicted"/>
<dbReference type="Proteomes" id="UP000756921">
    <property type="component" value="Unassembled WGS sequence"/>
</dbReference>
<evidence type="ECO:0000313" key="2">
    <source>
        <dbReference type="EMBL" id="KAF9731945.1"/>
    </source>
</evidence>
<dbReference type="OrthoDB" id="3786824at2759"/>
<reference evidence="2" key="1">
    <citation type="journal article" date="2020" name="Mol. Plant Microbe Interact.">
        <title>Genome Sequence of the Biocontrol Agent Coniothyrium minitans strain Conio (IMI 134523).</title>
        <authorList>
            <person name="Patel D."/>
            <person name="Shittu T.A."/>
            <person name="Baroncelli R."/>
            <person name="Muthumeenakshi S."/>
            <person name="Osborne T.H."/>
            <person name="Janganan T.K."/>
            <person name="Sreenivasaprasad S."/>
        </authorList>
    </citation>
    <scope>NUCLEOTIDE SEQUENCE</scope>
    <source>
        <strain evidence="2">Conio</strain>
    </source>
</reference>
<name>A0A9P6GCN9_9PLEO</name>